<dbReference type="Proteomes" id="UP001066276">
    <property type="component" value="Chromosome 6"/>
</dbReference>
<dbReference type="AlphaFoldDB" id="A0AAV7R1B2"/>
<name>A0AAV7R1B2_PLEWA</name>
<organism evidence="1 2">
    <name type="scientific">Pleurodeles waltl</name>
    <name type="common">Iberian ribbed newt</name>
    <dbReference type="NCBI Taxonomy" id="8319"/>
    <lineage>
        <taxon>Eukaryota</taxon>
        <taxon>Metazoa</taxon>
        <taxon>Chordata</taxon>
        <taxon>Craniata</taxon>
        <taxon>Vertebrata</taxon>
        <taxon>Euteleostomi</taxon>
        <taxon>Amphibia</taxon>
        <taxon>Batrachia</taxon>
        <taxon>Caudata</taxon>
        <taxon>Salamandroidea</taxon>
        <taxon>Salamandridae</taxon>
        <taxon>Pleurodelinae</taxon>
        <taxon>Pleurodeles</taxon>
    </lineage>
</organism>
<reference evidence="1" key="1">
    <citation type="journal article" date="2022" name="bioRxiv">
        <title>Sequencing and chromosome-scale assembly of the giantPleurodeles waltlgenome.</title>
        <authorList>
            <person name="Brown T."/>
            <person name="Elewa A."/>
            <person name="Iarovenko S."/>
            <person name="Subramanian E."/>
            <person name="Araus A.J."/>
            <person name="Petzold A."/>
            <person name="Susuki M."/>
            <person name="Suzuki K.-i.T."/>
            <person name="Hayashi T."/>
            <person name="Toyoda A."/>
            <person name="Oliveira C."/>
            <person name="Osipova E."/>
            <person name="Leigh N.D."/>
            <person name="Simon A."/>
            <person name="Yun M.H."/>
        </authorList>
    </citation>
    <scope>NUCLEOTIDE SEQUENCE</scope>
    <source>
        <strain evidence="1">20211129_DDA</strain>
        <tissue evidence="1">Liver</tissue>
    </source>
</reference>
<sequence length="128" mass="14168">MSYADKGFIKLLKDAYQAVLIGATTSKRVRQKKRVPVRKLTEWSMSAAPRITWSSHAFMKMGTMCPAAQKFQRVRCRRALLLDPVLGGGRTCSGEEGWPRPVLLLRIDVKCPGRSSVPGPVQARGAAR</sequence>
<evidence type="ECO:0000313" key="1">
    <source>
        <dbReference type="EMBL" id="KAJ1145121.1"/>
    </source>
</evidence>
<dbReference type="EMBL" id="JANPWB010000010">
    <property type="protein sequence ID" value="KAJ1145121.1"/>
    <property type="molecule type" value="Genomic_DNA"/>
</dbReference>
<accession>A0AAV7R1B2</accession>
<comment type="caution">
    <text evidence="1">The sequence shown here is derived from an EMBL/GenBank/DDBJ whole genome shotgun (WGS) entry which is preliminary data.</text>
</comment>
<evidence type="ECO:0000313" key="2">
    <source>
        <dbReference type="Proteomes" id="UP001066276"/>
    </source>
</evidence>
<proteinExistence type="predicted"/>
<gene>
    <name evidence="1" type="ORF">NDU88_011413</name>
</gene>
<keyword evidence="2" id="KW-1185">Reference proteome</keyword>
<protein>
    <submittedName>
        <fullName evidence="1">Uncharacterized protein</fullName>
    </submittedName>
</protein>